<dbReference type="PANTHER" id="PTHR43877">
    <property type="entry name" value="AMINOALKYLPHOSPHONATE N-ACETYLTRANSFERASE-RELATED-RELATED"/>
    <property type="match status" value="1"/>
</dbReference>
<dbReference type="GO" id="GO:0005840">
    <property type="term" value="C:ribosome"/>
    <property type="evidence" value="ECO:0007669"/>
    <property type="project" value="UniProtKB-KW"/>
</dbReference>
<keyword evidence="1" id="KW-0808">Transferase</keyword>
<organism evidence="4 5">
    <name type="scientific">Pseudonocardia cypriaca</name>
    <dbReference type="NCBI Taxonomy" id="882449"/>
    <lineage>
        <taxon>Bacteria</taxon>
        <taxon>Bacillati</taxon>
        <taxon>Actinomycetota</taxon>
        <taxon>Actinomycetes</taxon>
        <taxon>Pseudonocardiales</taxon>
        <taxon>Pseudonocardiaceae</taxon>
        <taxon>Pseudonocardia</taxon>
    </lineage>
</organism>
<evidence type="ECO:0000256" key="1">
    <source>
        <dbReference type="ARBA" id="ARBA00022679"/>
    </source>
</evidence>
<evidence type="ECO:0000259" key="3">
    <source>
        <dbReference type="PROSITE" id="PS51186"/>
    </source>
</evidence>
<dbReference type="Proteomes" id="UP000319818">
    <property type="component" value="Unassembled WGS sequence"/>
</dbReference>
<dbReference type="SUPFAM" id="SSF55729">
    <property type="entry name" value="Acyl-CoA N-acyltransferases (Nat)"/>
    <property type="match status" value="1"/>
</dbReference>
<dbReference type="EMBL" id="VFPH01000002">
    <property type="protein sequence ID" value="TQM36800.1"/>
    <property type="molecule type" value="Genomic_DNA"/>
</dbReference>
<dbReference type="InterPro" id="IPR016181">
    <property type="entry name" value="Acyl_CoA_acyltransferase"/>
</dbReference>
<gene>
    <name evidence="4" type="ORF">FB388_3986</name>
</gene>
<name>A0A543FSI5_9PSEU</name>
<dbReference type="Gene3D" id="3.40.630.30">
    <property type="match status" value="1"/>
</dbReference>
<keyword evidence="2" id="KW-0012">Acyltransferase</keyword>
<evidence type="ECO:0000313" key="5">
    <source>
        <dbReference type="Proteomes" id="UP000319818"/>
    </source>
</evidence>
<accession>A0A543FSI5</accession>
<evidence type="ECO:0000313" key="4">
    <source>
        <dbReference type="EMBL" id="TQM36800.1"/>
    </source>
</evidence>
<proteinExistence type="predicted"/>
<keyword evidence="4" id="KW-0689">Ribosomal protein</keyword>
<comment type="caution">
    <text evidence="4">The sequence shown here is derived from an EMBL/GenBank/DDBJ whole genome shotgun (WGS) entry which is preliminary data.</text>
</comment>
<dbReference type="GO" id="GO:0016747">
    <property type="term" value="F:acyltransferase activity, transferring groups other than amino-acyl groups"/>
    <property type="evidence" value="ECO:0007669"/>
    <property type="project" value="InterPro"/>
</dbReference>
<dbReference type="PANTHER" id="PTHR43877:SF2">
    <property type="entry name" value="AMINOALKYLPHOSPHONATE N-ACETYLTRANSFERASE-RELATED"/>
    <property type="match status" value="1"/>
</dbReference>
<reference evidence="4 5" key="1">
    <citation type="submission" date="2019-06" db="EMBL/GenBank/DDBJ databases">
        <title>Sequencing the genomes of 1000 actinobacteria strains.</title>
        <authorList>
            <person name="Klenk H.-P."/>
        </authorList>
    </citation>
    <scope>NUCLEOTIDE SEQUENCE [LARGE SCALE GENOMIC DNA]</scope>
    <source>
        <strain evidence="4 5">DSM 45511</strain>
    </source>
</reference>
<dbReference type="RefSeq" id="WP_211362115.1">
    <property type="nucleotide sequence ID" value="NZ_VFPH01000002.1"/>
</dbReference>
<dbReference type="CDD" id="cd04301">
    <property type="entry name" value="NAT_SF"/>
    <property type="match status" value="1"/>
</dbReference>
<dbReference type="PROSITE" id="PS51186">
    <property type="entry name" value="GNAT"/>
    <property type="match status" value="1"/>
</dbReference>
<sequence>MTARQTIIRSATLTDEPAVHSLAAEMATSFVVERESFRRSLGELLASGNAVLLVAETDGEVSGYVLGFTHPAFYANGRVAWVEEIAVRPEQRRQRIGALLIEEFERRAFEAGAKLVALATRRAADFYLAIGYEESATYFRKLL</sequence>
<dbReference type="Pfam" id="PF00583">
    <property type="entry name" value="Acetyltransf_1"/>
    <property type="match status" value="1"/>
</dbReference>
<keyword evidence="5" id="KW-1185">Reference proteome</keyword>
<protein>
    <submittedName>
        <fullName evidence="4">Ribosomal protein S18 acetylase RimI-like enzyme</fullName>
    </submittedName>
</protein>
<dbReference type="InterPro" id="IPR000182">
    <property type="entry name" value="GNAT_dom"/>
</dbReference>
<feature type="domain" description="N-acetyltransferase" evidence="3">
    <location>
        <begin position="6"/>
        <end position="143"/>
    </location>
</feature>
<keyword evidence="4" id="KW-0687">Ribonucleoprotein</keyword>
<dbReference type="InterPro" id="IPR050832">
    <property type="entry name" value="Bact_Acetyltransf"/>
</dbReference>
<dbReference type="AlphaFoldDB" id="A0A543FSI5"/>
<evidence type="ECO:0000256" key="2">
    <source>
        <dbReference type="ARBA" id="ARBA00023315"/>
    </source>
</evidence>